<dbReference type="EMBL" id="KQ976403">
    <property type="protein sequence ID" value="KYM92184.1"/>
    <property type="molecule type" value="Genomic_DNA"/>
</dbReference>
<proteinExistence type="predicted"/>
<dbReference type="AlphaFoldDB" id="A0A195BU94"/>
<dbReference type="Proteomes" id="UP000078540">
    <property type="component" value="Unassembled WGS sequence"/>
</dbReference>
<sequence length="413" mass="47021">MSSRAIKSPVGKRLMTICPEHVSGRPPSNKGPLRPYSLSFSSPPYPHPLTFARVPLRSDSIWTCAWKPKSDGSIEIAKRLDTKHITRAYCNKMSGTNEGGSRGYAACGRYEFQGESNEAVDTTARLIAKLAEKASKEFRQQQVKESRLLRSKANYFIPTCRLPRTRDRFVLLPVATPRDRPRLAQVTAIGNFNARPVLPNDFIQRNGCRGVVRSGVHDRCPNSGIDTAPLVYLRVDGPSLVAYEPPEKNKYKNFNLIIRSMIYYTKIYRIQNWQYNVLKMTHKVVATMQNMGCRSYLRSTTHFVLIADNDMSAILRNGKWQILAYYPGFVDYLNSLLNTCQRNRIYEYSGSGRVRGDFLLSFETSWLLVENPISPLRIANSKILKGLINKNALQDFNFVLDKTDLQYQNKSSI</sequence>
<evidence type="ECO:0000313" key="1">
    <source>
        <dbReference type="EMBL" id="KYM92184.1"/>
    </source>
</evidence>
<keyword evidence="2" id="KW-1185">Reference proteome</keyword>
<gene>
    <name evidence="1" type="ORF">ALC53_01247</name>
</gene>
<name>A0A195BU94_9HYME</name>
<reference evidence="1 2" key="1">
    <citation type="submission" date="2015-09" db="EMBL/GenBank/DDBJ databases">
        <title>Atta colombica WGS genome.</title>
        <authorList>
            <person name="Nygaard S."/>
            <person name="Hu H."/>
            <person name="Boomsma J."/>
            <person name="Zhang G."/>
        </authorList>
    </citation>
    <scope>NUCLEOTIDE SEQUENCE [LARGE SCALE GENOMIC DNA]</scope>
    <source>
        <strain evidence="1">Treedump-2</strain>
        <tissue evidence="1">Whole body</tissue>
    </source>
</reference>
<organism evidence="1 2">
    <name type="scientific">Atta colombica</name>
    <dbReference type="NCBI Taxonomy" id="520822"/>
    <lineage>
        <taxon>Eukaryota</taxon>
        <taxon>Metazoa</taxon>
        <taxon>Ecdysozoa</taxon>
        <taxon>Arthropoda</taxon>
        <taxon>Hexapoda</taxon>
        <taxon>Insecta</taxon>
        <taxon>Pterygota</taxon>
        <taxon>Neoptera</taxon>
        <taxon>Endopterygota</taxon>
        <taxon>Hymenoptera</taxon>
        <taxon>Apocrita</taxon>
        <taxon>Aculeata</taxon>
        <taxon>Formicoidea</taxon>
        <taxon>Formicidae</taxon>
        <taxon>Myrmicinae</taxon>
        <taxon>Atta</taxon>
    </lineage>
</organism>
<protein>
    <submittedName>
        <fullName evidence="1">Uncharacterized protein</fullName>
    </submittedName>
</protein>
<evidence type="ECO:0000313" key="2">
    <source>
        <dbReference type="Proteomes" id="UP000078540"/>
    </source>
</evidence>
<accession>A0A195BU94</accession>